<protein>
    <submittedName>
        <fullName evidence="1">Uncharacterized protein</fullName>
    </submittedName>
</protein>
<name>A0A4P2VHA9_FLUSA</name>
<evidence type="ECO:0000313" key="2">
    <source>
        <dbReference type="Proteomes" id="UP000291236"/>
    </source>
</evidence>
<dbReference type="Proteomes" id="UP000291236">
    <property type="component" value="Chromosome"/>
</dbReference>
<dbReference type="RefSeq" id="WP_130606756.1">
    <property type="nucleotide sequence ID" value="NZ_AP019368.1"/>
</dbReference>
<sequence>MSKYYLYFILTLLFFYPAYSYSNESNYSEEFSNNNKSSIRIDLLFGAGYMMWVCKDSGKSCSSSFTITNGTVVDVEKNDIFYIGIHSLPQICDFYRVIKSHSLSVISYWGTVFKPHFTIYGDDVIQFLNREKTYNLVSGCPKFMRKYYEK</sequence>
<reference evidence="1 2" key="1">
    <citation type="submission" date="2018-12" db="EMBL/GenBank/DDBJ databases">
        <title>Rubrispira sanarue gen. nov., sp., nov., a member of the order Silvanigrellales, isolated from a brackish lake in Hamamatsu Japan.</title>
        <authorList>
            <person name="Maejima Y."/>
            <person name="Iino T."/>
            <person name="Muraguchi Y."/>
            <person name="Fukuda K."/>
            <person name="Nojiri H."/>
            <person name="Ohkuma M."/>
            <person name="Moriuchi R."/>
            <person name="Dohra H."/>
            <person name="Kimbara K."/>
            <person name="Shintani M."/>
        </authorList>
    </citation>
    <scope>NUCLEOTIDE SEQUENCE [LARGE SCALE GENOMIC DNA]</scope>
    <source>
        <strain evidence="1 2">RF1110005</strain>
    </source>
</reference>
<dbReference type="EMBL" id="AP019368">
    <property type="protein sequence ID" value="BBH52343.1"/>
    <property type="molecule type" value="Genomic_DNA"/>
</dbReference>
<dbReference type="KEGG" id="sbf:JCM31447_07840"/>
<organism evidence="1 2">
    <name type="scientific">Fluviispira sanaruensis</name>
    <dbReference type="NCBI Taxonomy" id="2493639"/>
    <lineage>
        <taxon>Bacteria</taxon>
        <taxon>Pseudomonadati</taxon>
        <taxon>Bdellovibrionota</taxon>
        <taxon>Oligoflexia</taxon>
        <taxon>Silvanigrellales</taxon>
        <taxon>Silvanigrellaceae</taxon>
        <taxon>Fluviispira</taxon>
    </lineage>
</organism>
<proteinExistence type="predicted"/>
<gene>
    <name evidence="1" type="ORF">JCM31447_07840</name>
</gene>
<evidence type="ECO:0000313" key="1">
    <source>
        <dbReference type="EMBL" id="BBH52343.1"/>
    </source>
</evidence>
<keyword evidence="2" id="KW-1185">Reference proteome</keyword>
<dbReference type="AlphaFoldDB" id="A0A4P2VHA9"/>
<dbReference type="OrthoDB" id="9863316at2"/>
<accession>A0A4P2VHA9</accession>